<organism evidence="2 3">
    <name type="scientific">Mycobacterium scrofulaceum</name>
    <dbReference type="NCBI Taxonomy" id="1783"/>
    <lineage>
        <taxon>Bacteria</taxon>
        <taxon>Bacillati</taxon>
        <taxon>Actinomycetota</taxon>
        <taxon>Actinomycetes</taxon>
        <taxon>Mycobacteriales</taxon>
        <taxon>Mycobacteriaceae</taxon>
        <taxon>Mycobacterium</taxon>
    </lineage>
</organism>
<keyword evidence="1" id="KW-0472">Membrane</keyword>
<accession>A0A1A2VY37</accession>
<evidence type="ECO:0000313" key="3">
    <source>
        <dbReference type="Proteomes" id="UP000092207"/>
    </source>
</evidence>
<reference evidence="2 3" key="1">
    <citation type="submission" date="2016-06" db="EMBL/GenBank/DDBJ databases">
        <authorList>
            <person name="Kjaerup R.B."/>
            <person name="Dalgaard T.S."/>
            <person name="Juul-Madsen H.R."/>
        </authorList>
    </citation>
    <scope>NUCLEOTIDE SEQUENCE [LARGE SCALE GENOMIC DNA]</scope>
    <source>
        <strain evidence="2 3">E2838</strain>
    </source>
</reference>
<proteinExistence type="predicted"/>
<evidence type="ECO:0000256" key="1">
    <source>
        <dbReference type="SAM" id="Phobius"/>
    </source>
</evidence>
<feature type="transmembrane region" description="Helical" evidence="1">
    <location>
        <begin position="12"/>
        <end position="34"/>
    </location>
</feature>
<dbReference type="Proteomes" id="UP000092207">
    <property type="component" value="Unassembled WGS sequence"/>
</dbReference>
<dbReference type="RefSeq" id="WP_067303717.1">
    <property type="nucleotide sequence ID" value="NZ_LZJY01000148.1"/>
</dbReference>
<sequence length="259" mass="27873">MTSLRTGRSYGALAQFIFALVLTAIVAWSLWWGFLREHAPMTARGIRVEADFTGMPNGAAPDHFDGGQPATVVASSDDPNDPGDQFKIQNGSLTYQPTTQGNAAAFFSSPDLGSSVKSMGARFSFRPGSGTQGAIALVVSRGVTKRVPPMIKPLPINLVVTPMNWNITLSRSDSAPLEVIAADFFQQPLHQDGTTIYEARMVIDGAQITVDLPGTHKVLSDPRFSEWQGSFATFELYSNDGATDSIGAFKKIWATGNKD</sequence>
<comment type="caution">
    <text evidence="2">The sequence shown here is derived from an EMBL/GenBank/DDBJ whole genome shotgun (WGS) entry which is preliminary data.</text>
</comment>
<name>A0A1A2VY37_MYCSC</name>
<keyword evidence="1" id="KW-0812">Transmembrane</keyword>
<protein>
    <submittedName>
        <fullName evidence="2">Uncharacterized protein</fullName>
    </submittedName>
</protein>
<gene>
    <name evidence="2" type="ORF">A5679_13330</name>
</gene>
<dbReference type="EMBL" id="LZJY01000148">
    <property type="protein sequence ID" value="OBI05562.1"/>
    <property type="molecule type" value="Genomic_DNA"/>
</dbReference>
<keyword evidence="1" id="KW-1133">Transmembrane helix</keyword>
<dbReference type="AlphaFoldDB" id="A0A1A2VY37"/>
<evidence type="ECO:0000313" key="2">
    <source>
        <dbReference type="EMBL" id="OBI05562.1"/>
    </source>
</evidence>